<comment type="caution">
    <text evidence="15">The sequence shown here is derived from an EMBL/GenBank/DDBJ whole genome shotgun (WGS) entry which is preliminary data.</text>
</comment>
<evidence type="ECO:0000313" key="15">
    <source>
        <dbReference type="EMBL" id="MBM6913257.1"/>
    </source>
</evidence>
<comment type="similarity">
    <text evidence="2 12 13">Belongs to the RecF family.</text>
</comment>
<dbReference type="PANTHER" id="PTHR32182:SF0">
    <property type="entry name" value="DNA REPLICATION AND REPAIR PROTEIN RECF"/>
    <property type="match status" value="1"/>
</dbReference>
<dbReference type="Proteomes" id="UP000707138">
    <property type="component" value="Unassembled WGS sequence"/>
</dbReference>
<dbReference type="InterPro" id="IPR003395">
    <property type="entry name" value="RecF/RecN/SMC_N"/>
</dbReference>
<keyword evidence="6 12" id="KW-0547">Nucleotide-binding</keyword>
<keyword evidence="7 12" id="KW-0227">DNA damage</keyword>
<dbReference type="InterPro" id="IPR042174">
    <property type="entry name" value="RecF_2"/>
</dbReference>
<evidence type="ECO:0000256" key="10">
    <source>
        <dbReference type="ARBA" id="ARBA00023204"/>
    </source>
</evidence>
<evidence type="ECO:0000256" key="13">
    <source>
        <dbReference type="RuleBase" id="RU000578"/>
    </source>
</evidence>
<keyword evidence="5 12" id="KW-0235">DNA replication</keyword>
<evidence type="ECO:0000256" key="11">
    <source>
        <dbReference type="ARBA" id="ARBA00023236"/>
    </source>
</evidence>
<evidence type="ECO:0000256" key="8">
    <source>
        <dbReference type="ARBA" id="ARBA00022840"/>
    </source>
</evidence>
<gene>
    <name evidence="12 15" type="primary">recF</name>
    <name evidence="15" type="ORF">H6A01_07985</name>
</gene>
<evidence type="ECO:0000256" key="4">
    <source>
        <dbReference type="ARBA" id="ARBA00022490"/>
    </source>
</evidence>
<dbReference type="Pfam" id="PF02463">
    <property type="entry name" value="SMC_N"/>
    <property type="match status" value="1"/>
</dbReference>
<feature type="binding site" evidence="12">
    <location>
        <begin position="30"/>
        <end position="37"/>
    </location>
    <ligand>
        <name>ATP</name>
        <dbReference type="ChEBI" id="CHEBI:30616"/>
    </ligand>
</feature>
<name>A0ABS2GIZ4_9FIRM</name>
<dbReference type="NCBIfam" id="TIGR00611">
    <property type="entry name" value="recf"/>
    <property type="match status" value="1"/>
</dbReference>
<keyword evidence="8 12" id="KW-0067">ATP-binding</keyword>
<reference evidence="15 16" key="1">
    <citation type="journal article" date="2021" name="Sci. Rep.">
        <title>The distribution of antibiotic resistance genes in chicken gut microbiota commensals.</title>
        <authorList>
            <person name="Juricova H."/>
            <person name="Matiasovicova J."/>
            <person name="Kubasova T."/>
            <person name="Cejkova D."/>
            <person name="Rychlik I."/>
        </authorList>
    </citation>
    <scope>NUCLEOTIDE SEQUENCE [LARGE SCALE GENOMIC DNA]</scope>
    <source>
        <strain evidence="15 16">An537</strain>
    </source>
</reference>
<evidence type="ECO:0000256" key="7">
    <source>
        <dbReference type="ARBA" id="ARBA00022763"/>
    </source>
</evidence>
<comment type="function">
    <text evidence="12 13">The RecF protein is involved in DNA metabolism; it is required for DNA replication and normal SOS inducibility. RecF binds preferentially to single-stranded, linear DNA. It also seems to bind ATP.</text>
</comment>
<dbReference type="RefSeq" id="WP_028255517.1">
    <property type="nucleotide sequence ID" value="NZ_JACJLA010000015.1"/>
</dbReference>
<keyword evidence="16" id="KW-1185">Reference proteome</keyword>
<evidence type="ECO:0000256" key="9">
    <source>
        <dbReference type="ARBA" id="ARBA00023125"/>
    </source>
</evidence>
<dbReference type="InterPro" id="IPR001238">
    <property type="entry name" value="DNA-binding_RecF"/>
</dbReference>
<evidence type="ECO:0000256" key="2">
    <source>
        <dbReference type="ARBA" id="ARBA00008016"/>
    </source>
</evidence>
<sequence length="363" mass="41387">MRLHSLQLINFRNYKERTWEFGPDSVVLYGPNGIGKTNILEAVYVATVGRSYRTTETADLIRFGAEEAGIILQFTKKDTPQKITIRLAAKGRKDIRLNGNALSQRELIGTLNTVLFCPEDLQLIKGSPQQRRRFIDMEISQTSATYYHQLSLYNRALQQRNRLLKEYAGQRSVPLLEWDEQLATGAAYLVKKRLESIKKLNLLIDLMNRRLTGGKENLQLRYEQPYSAQGPVTEKDAFLQLLQESLPRDRARFTTSVGPHRDDLGFFAGPVDLKKYGSQGQQRTAVLSLKLSELEFIKSEVGEYPLLLLDDVLSELDKERRANLLQFIHNRVQTFITTTDSEDMTGLSPAMLIACREEVTADD</sequence>
<evidence type="ECO:0000256" key="6">
    <source>
        <dbReference type="ARBA" id="ARBA00022741"/>
    </source>
</evidence>
<feature type="domain" description="RecF/RecN/SMC N-terminal" evidence="14">
    <location>
        <begin position="3"/>
        <end position="346"/>
    </location>
</feature>
<keyword evidence="11 12" id="KW-0742">SOS response</keyword>
<organism evidence="15 16">
    <name type="scientific">Veillonella magna</name>
    <dbReference type="NCBI Taxonomy" id="464322"/>
    <lineage>
        <taxon>Bacteria</taxon>
        <taxon>Bacillati</taxon>
        <taxon>Bacillota</taxon>
        <taxon>Negativicutes</taxon>
        <taxon>Veillonellales</taxon>
        <taxon>Veillonellaceae</taxon>
        <taxon>Veillonella</taxon>
    </lineage>
</organism>
<dbReference type="InterPro" id="IPR027417">
    <property type="entry name" value="P-loop_NTPase"/>
</dbReference>
<dbReference type="HAMAP" id="MF_00365">
    <property type="entry name" value="RecF"/>
    <property type="match status" value="1"/>
</dbReference>
<evidence type="ECO:0000256" key="5">
    <source>
        <dbReference type="ARBA" id="ARBA00022705"/>
    </source>
</evidence>
<evidence type="ECO:0000259" key="14">
    <source>
        <dbReference type="Pfam" id="PF02463"/>
    </source>
</evidence>
<keyword evidence="9 12" id="KW-0238">DNA-binding</keyword>
<dbReference type="PANTHER" id="PTHR32182">
    <property type="entry name" value="DNA REPLICATION AND REPAIR PROTEIN RECF"/>
    <property type="match status" value="1"/>
</dbReference>
<dbReference type="Gene3D" id="3.40.50.300">
    <property type="entry name" value="P-loop containing nucleotide triphosphate hydrolases"/>
    <property type="match status" value="1"/>
</dbReference>
<dbReference type="SUPFAM" id="SSF52540">
    <property type="entry name" value="P-loop containing nucleoside triphosphate hydrolases"/>
    <property type="match status" value="1"/>
</dbReference>
<dbReference type="PROSITE" id="PS00617">
    <property type="entry name" value="RECF_1"/>
    <property type="match status" value="1"/>
</dbReference>
<accession>A0ABS2GIZ4</accession>
<evidence type="ECO:0000313" key="16">
    <source>
        <dbReference type="Proteomes" id="UP000707138"/>
    </source>
</evidence>
<evidence type="ECO:0000256" key="1">
    <source>
        <dbReference type="ARBA" id="ARBA00004496"/>
    </source>
</evidence>
<dbReference type="InterPro" id="IPR018078">
    <property type="entry name" value="DNA-binding_RecF_CS"/>
</dbReference>
<keyword evidence="4 12" id="KW-0963">Cytoplasm</keyword>
<dbReference type="Gene3D" id="1.20.1050.90">
    <property type="entry name" value="RecF/RecN/SMC, N-terminal domain"/>
    <property type="match status" value="1"/>
</dbReference>
<comment type="subcellular location">
    <subcellularLocation>
        <location evidence="1 12 13">Cytoplasm</location>
    </subcellularLocation>
</comment>
<dbReference type="PROSITE" id="PS00618">
    <property type="entry name" value="RECF_2"/>
    <property type="match status" value="1"/>
</dbReference>
<protein>
    <recommendedName>
        <fullName evidence="3 12">DNA replication and repair protein RecF</fullName>
    </recommendedName>
</protein>
<evidence type="ECO:0000256" key="12">
    <source>
        <dbReference type="HAMAP-Rule" id="MF_00365"/>
    </source>
</evidence>
<keyword evidence="10 12" id="KW-0234">DNA repair</keyword>
<dbReference type="EMBL" id="JACJLA010000015">
    <property type="protein sequence ID" value="MBM6913257.1"/>
    <property type="molecule type" value="Genomic_DNA"/>
</dbReference>
<evidence type="ECO:0000256" key="3">
    <source>
        <dbReference type="ARBA" id="ARBA00020170"/>
    </source>
</evidence>
<proteinExistence type="inferred from homology"/>
<dbReference type="CDD" id="cd03242">
    <property type="entry name" value="ABC_RecF"/>
    <property type="match status" value="1"/>
</dbReference>